<gene>
    <name evidence="6" type="ORF">GCK72_024072</name>
</gene>
<dbReference type="SUPFAM" id="SSF103473">
    <property type="entry name" value="MFS general substrate transporter"/>
    <property type="match status" value="1"/>
</dbReference>
<keyword evidence="2 5" id="KW-0812">Transmembrane</keyword>
<dbReference type="GO" id="GO:0015149">
    <property type="term" value="F:hexose transmembrane transporter activity"/>
    <property type="evidence" value="ECO:0007669"/>
    <property type="project" value="TreeGrafter"/>
</dbReference>
<dbReference type="KEGG" id="crq:GCK72_024072"/>
<keyword evidence="3 5" id="KW-1133">Transmembrane helix</keyword>
<feature type="transmembrane region" description="Helical" evidence="5">
    <location>
        <begin position="155"/>
        <end position="181"/>
    </location>
</feature>
<evidence type="ECO:0000256" key="1">
    <source>
        <dbReference type="ARBA" id="ARBA00004370"/>
    </source>
</evidence>
<feature type="transmembrane region" description="Helical" evidence="5">
    <location>
        <begin position="193"/>
        <end position="216"/>
    </location>
</feature>
<keyword evidence="4 5" id="KW-0472">Membrane</keyword>
<dbReference type="InterPro" id="IPR045263">
    <property type="entry name" value="GLUT"/>
</dbReference>
<evidence type="ECO:0000313" key="6">
    <source>
        <dbReference type="EMBL" id="KAF1747607.1"/>
    </source>
</evidence>
<name>A0A6A5FYH4_CAERE</name>
<evidence type="ECO:0000313" key="7">
    <source>
        <dbReference type="Proteomes" id="UP000483820"/>
    </source>
</evidence>
<dbReference type="Gene3D" id="1.20.1250.20">
    <property type="entry name" value="MFS general substrate transporter like domains"/>
    <property type="match status" value="1"/>
</dbReference>
<evidence type="ECO:0000256" key="2">
    <source>
        <dbReference type="ARBA" id="ARBA00022692"/>
    </source>
</evidence>
<feature type="transmembrane region" description="Helical" evidence="5">
    <location>
        <begin position="98"/>
        <end position="118"/>
    </location>
</feature>
<evidence type="ECO:0008006" key="8">
    <source>
        <dbReference type="Google" id="ProtNLM"/>
    </source>
</evidence>
<dbReference type="PANTHER" id="PTHR23503">
    <property type="entry name" value="SOLUTE CARRIER FAMILY 2"/>
    <property type="match status" value="1"/>
</dbReference>
<feature type="transmembrane region" description="Helical" evidence="5">
    <location>
        <begin position="222"/>
        <end position="239"/>
    </location>
</feature>
<dbReference type="Pfam" id="PF00083">
    <property type="entry name" value="Sugar_tr"/>
    <property type="match status" value="1"/>
</dbReference>
<feature type="transmembrane region" description="Helical" evidence="5">
    <location>
        <begin position="56"/>
        <end position="78"/>
    </location>
</feature>
<evidence type="ECO:0000256" key="3">
    <source>
        <dbReference type="ARBA" id="ARBA00022989"/>
    </source>
</evidence>
<sequence length="314" mass="35250">MGHPLRTFITIFYVTECSPDKNRDKVIRSFTKEKNLTIEAKISFRQAMGDETLREAIGILLFLTLFFLLDSTSTQAVYTVSLHKGAGFTVQETMNISLILTIVFFPTKFIGTYIIDALGRRPVMFLAGVICFGKSILMVITQVVIYFVGQSLLTKIMYVAVECLTGSIPATGVTSLHVLFISELFPPSARTSVAQVMIIIAMIIDTPLLAMFPFVYSYFPPGFFVPFAISQVICGIYLYRHMPETSGRAVCDIIESMEKTVTSRAHSLLLDEKTPLIRDRAQTLTTKRNSILNSSRTRASTFDQRLLPHNIHIY</sequence>
<dbReference type="InterPro" id="IPR036259">
    <property type="entry name" value="MFS_trans_sf"/>
</dbReference>
<dbReference type="RefSeq" id="XP_053579272.1">
    <property type="nucleotide sequence ID" value="XM_053735706.1"/>
</dbReference>
<dbReference type="GO" id="GO:0016020">
    <property type="term" value="C:membrane"/>
    <property type="evidence" value="ECO:0007669"/>
    <property type="project" value="UniProtKB-SubCell"/>
</dbReference>
<reference evidence="6 7" key="1">
    <citation type="submission" date="2019-12" db="EMBL/GenBank/DDBJ databases">
        <title>Chromosome-level assembly of the Caenorhabditis remanei genome.</title>
        <authorList>
            <person name="Teterina A.A."/>
            <person name="Willis J.H."/>
            <person name="Phillips P.C."/>
        </authorList>
    </citation>
    <scope>NUCLEOTIDE SEQUENCE [LARGE SCALE GENOMIC DNA]</scope>
    <source>
        <strain evidence="6 7">PX506</strain>
        <tissue evidence="6">Whole organism</tissue>
    </source>
</reference>
<evidence type="ECO:0000256" key="4">
    <source>
        <dbReference type="ARBA" id="ARBA00023136"/>
    </source>
</evidence>
<dbReference type="CTD" id="9824117"/>
<proteinExistence type="predicted"/>
<comment type="caution">
    <text evidence="6">The sequence shown here is derived from an EMBL/GenBank/DDBJ whole genome shotgun (WGS) entry which is preliminary data.</text>
</comment>
<dbReference type="GeneID" id="9824117"/>
<dbReference type="AlphaFoldDB" id="A0A6A5FYH4"/>
<protein>
    <recommendedName>
        <fullName evidence="8">Major facilitator superfamily (MFS) profile domain-containing protein</fullName>
    </recommendedName>
</protein>
<accession>A0A6A5FYH4</accession>
<dbReference type="Proteomes" id="UP000483820">
    <property type="component" value="Chromosome X"/>
</dbReference>
<organism evidence="6 7">
    <name type="scientific">Caenorhabditis remanei</name>
    <name type="common">Caenorhabditis vulgaris</name>
    <dbReference type="NCBI Taxonomy" id="31234"/>
    <lineage>
        <taxon>Eukaryota</taxon>
        <taxon>Metazoa</taxon>
        <taxon>Ecdysozoa</taxon>
        <taxon>Nematoda</taxon>
        <taxon>Chromadorea</taxon>
        <taxon>Rhabditida</taxon>
        <taxon>Rhabditina</taxon>
        <taxon>Rhabditomorpha</taxon>
        <taxon>Rhabditoidea</taxon>
        <taxon>Rhabditidae</taxon>
        <taxon>Peloderinae</taxon>
        <taxon>Caenorhabditis</taxon>
    </lineage>
</organism>
<dbReference type="InterPro" id="IPR005828">
    <property type="entry name" value="MFS_sugar_transport-like"/>
</dbReference>
<comment type="subcellular location">
    <subcellularLocation>
        <location evidence="1">Membrane</location>
    </subcellularLocation>
</comment>
<feature type="transmembrane region" description="Helical" evidence="5">
    <location>
        <begin position="125"/>
        <end position="149"/>
    </location>
</feature>
<dbReference type="PANTHER" id="PTHR23503:SF34">
    <property type="entry name" value="MAJOR FACILITATOR SUPERFAMILY (MFS) PROFILE DOMAIN-CONTAINING PROTEIN"/>
    <property type="match status" value="1"/>
</dbReference>
<evidence type="ECO:0000256" key="5">
    <source>
        <dbReference type="SAM" id="Phobius"/>
    </source>
</evidence>
<dbReference type="EMBL" id="WUAV01000006">
    <property type="protein sequence ID" value="KAF1747607.1"/>
    <property type="molecule type" value="Genomic_DNA"/>
</dbReference>